<name>A0A1H6XPV6_9BACT</name>
<dbReference type="EMBL" id="FNXY01000006">
    <property type="protein sequence ID" value="SEJ30196.1"/>
    <property type="molecule type" value="Genomic_DNA"/>
</dbReference>
<dbReference type="OrthoDB" id="965477at2"/>
<evidence type="ECO:0000313" key="1">
    <source>
        <dbReference type="EMBL" id="SEJ30196.1"/>
    </source>
</evidence>
<gene>
    <name evidence="1" type="ORF">SAMN04487995_4076</name>
</gene>
<protein>
    <submittedName>
        <fullName evidence="1">Uncharacterized protein</fullName>
    </submittedName>
</protein>
<dbReference type="STRING" id="408657.SAMN04487995_4076"/>
<organism evidence="1 2">
    <name type="scientific">Dyadobacter koreensis</name>
    <dbReference type="NCBI Taxonomy" id="408657"/>
    <lineage>
        <taxon>Bacteria</taxon>
        <taxon>Pseudomonadati</taxon>
        <taxon>Bacteroidota</taxon>
        <taxon>Cytophagia</taxon>
        <taxon>Cytophagales</taxon>
        <taxon>Spirosomataceae</taxon>
        <taxon>Dyadobacter</taxon>
    </lineage>
</organism>
<dbReference type="AlphaFoldDB" id="A0A1H6XPV6"/>
<accession>A0A1H6XPV6</accession>
<reference evidence="1 2" key="1">
    <citation type="submission" date="2016-10" db="EMBL/GenBank/DDBJ databases">
        <authorList>
            <person name="de Groot N.N."/>
        </authorList>
    </citation>
    <scope>NUCLEOTIDE SEQUENCE [LARGE SCALE GENOMIC DNA]</scope>
    <source>
        <strain evidence="1 2">DSM 19938</strain>
    </source>
</reference>
<dbReference type="Proteomes" id="UP000199532">
    <property type="component" value="Unassembled WGS sequence"/>
</dbReference>
<dbReference type="RefSeq" id="WP_090338076.1">
    <property type="nucleotide sequence ID" value="NZ_FNXY01000006.1"/>
</dbReference>
<keyword evidence="2" id="KW-1185">Reference proteome</keyword>
<sequence length="107" mass="12828">MKKIDLFLQTIIYKAIEDLSDASVHYLIHAKYFFYDIQMHDYEPIHLNKNSIKRVELLNDGFKCKMMLDGQEKDDIFSIVIPFHLIRSVSRFYRSEFKNEETLFSKA</sequence>
<evidence type="ECO:0000313" key="2">
    <source>
        <dbReference type="Proteomes" id="UP000199532"/>
    </source>
</evidence>
<proteinExistence type="predicted"/>